<sequence>MAKKYTFKNLKLTRNPLDIVLGDAALAYKTAMERGYPIPFKSDRDPMIITVPFEVVAVMGNEHLKLSGKVRIADSDDITLHFDIPEEKESDVEHWFSSCQAKLTEELINQIVRTGRGIN</sequence>
<dbReference type="Proteomes" id="UP000076925">
    <property type="component" value="Unassembled WGS sequence"/>
</dbReference>
<organism evidence="1 2">
    <name type="scientific">Scytonema hofmannii PCC 7110</name>
    <dbReference type="NCBI Taxonomy" id="128403"/>
    <lineage>
        <taxon>Bacteria</taxon>
        <taxon>Bacillati</taxon>
        <taxon>Cyanobacteriota</taxon>
        <taxon>Cyanophyceae</taxon>
        <taxon>Nostocales</taxon>
        <taxon>Scytonemataceae</taxon>
        <taxon>Scytonema</taxon>
    </lineage>
</organism>
<dbReference type="AlphaFoldDB" id="A0A139WZL9"/>
<gene>
    <name evidence="1" type="ORF">WA1_05250</name>
</gene>
<name>A0A139WZL9_9CYAN</name>
<dbReference type="STRING" id="128403.WA1_05250"/>
<evidence type="ECO:0000313" key="1">
    <source>
        <dbReference type="EMBL" id="KYC37905.1"/>
    </source>
</evidence>
<comment type="caution">
    <text evidence="1">The sequence shown here is derived from an EMBL/GenBank/DDBJ whole genome shotgun (WGS) entry which is preliminary data.</text>
</comment>
<proteinExistence type="predicted"/>
<keyword evidence="2" id="KW-1185">Reference proteome</keyword>
<dbReference type="RefSeq" id="WP_017743100.1">
    <property type="nucleotide sequence ID" value="NZ_KQ976354.1"/>
</dbReference>
<accession>A0A139WZL9</accession>
<reference evidence="1 2" key="1">
    <citation type="journal article" date="2013" name="Genome Biol. Evol.">
        <title>Genomes of Stigonematalean cyanobacteria (subsection V) and the evolution of oxygenic photosynthesis from prokaryotes to plastids.</title>
        <authorList>
            <person name="Dagan T."/>
            <person name="Roettger M."/>
            <person name="Stucken K."/>
            <person name="Landan G."/>
            <person name="Koch R."/>
            <person name="Major P."/>
            <person name="Gould S.B."/>
            <person name="Goremykin V.V."/>
            <person name="Rippka R."/>
            <person name="Tandeau de Marsac N."/>
            <person name="Gugger M."/>
            <person name="Lockhart P.J."/>
            <person name="Allen J.F."/>
            <person name="Brune I."/>
            <person name="Maus I."/>
            <person name="Puhler A."/>
            <person name="Martin W.F."/>
        </authorList>
    </citation>
    <scope>NUCLEOTIDE SEQUENCE [LARGE SCALE GENOMIC DNA]</scope>
    <source>
        <strain evidence="1 2">PCC 7110</strain>
    </source>
</reference>
<dbReference type="EMBL" id="ANNX02000045">
    <property type="protein sequence ID" value="KYC37905.1"/>
    <property type="molecule type" value="Genomic_DNA"/>
</dbReference>
<protein>
    <submittedName>
        <fullName evidence="1">Uncharacterized protein</fullName>
    </submittedName>
</protein>
<evidence type="ECO:0000313" key="2">
    <source>
        <dbReference type="Proteomes" id="UP000076925"/>
    </source>
</evidence>